<comment type="caution">
    <text evidence="1">The sequence shown here is derived from an EMBL/GenBank/DDBJ whole genome shotgun (WGS) entry which is preliminary data.</text>
</comment>
<protein>
    <submittedName>
        <fullName evidence="1">Uncharacterized protein</fullName>
    </submittedName>
</protein>
<dbReference type="Proteomes" id="UP000299102">
    <property type="component" value="Unassembled WGS sequence"/>
</dbReference>
<dbReference type="EMBL" id="BGZK01000783">
    <property type="protein sequence ID" value="GBP60262.1"/>
    <property type="molecule type" value="Genomic_DNA"/>
</dbReference>
<evidence type="ECO:0000313" key="2">
    <source>
        <dbReference type="Proteomes" id="UP000299102"/>
    </source>
</evidence>
<sequence>MSRPVKHHTLTGQGLVVAAPAVAIRFVQCVRVSVPPPPQSRQPDLLPLDILFPPKRPRDLKFKLVTLAQYASGDNKGQADGLTCPQCHRALLHNGLLQIRNLMEKSHYHFEVLDRKARHRRVVSSCTRTVAGYICIGAERTSCADVDPRQREGVANEI</sequence>
<proteinExistence type="predicted"/>
<reference evidence="1 2" key="1">
    <citation type="journal article" date="2019" name="Commun. Biol.">
        <title>The bagworm genome reveals a unique fibroin gene that provides high tensile strength.</title>
        <authorList>
            <person name="Kono N."/>
            <person name="Nakamura H."/>
            <person name="Ohtoshi R."/>
            <person name="Tomita M."/>
            <person name="Numata K."/>
            <person name="Arakawa K."/>
        </authorList>
    </citation>
    <scope>NUCLEOTIDE SEQUENCE [LARGE SCALE GENOMIC DNA]</scope>
</reference>
<keyword evidence="2" id="KW-1185">Reference proteome</keyword>
<organism evidence="1 2">
    <name type="scientific">Eumeta variegata</name>
    <name type="common">Bagworm moth</name>
    <name type="synonym">Eumeta japonica</name>
    <dbReference type="NCBI Taxonomy" id="151549"/>
    <lineage>
        <taxon>Eukaryota</taxon>
        <taxon>Metazoa</taxon>
        <taxon>Ecdysozoa</taxon>
        <taxon>Arthropoda</taxon>
        <taxon>Hexapoda</taxon>
        <taxon>Insecta</taxon>
        <taxon>Pterygota</taxon>
        <taxon>Neoptera</taxon>
        <taxon>Endopterygota</taxon>
        <taxon>Lepidoptera</taxon>
        <taxon>Glossata</taxon>
        <taxon>Ditrysia</taxon>
        <taxon>Tineoidea</taxon>
        <taxon>Psychidae</taxon>
        <taxon>Oiketicinae</taxon>
        <taxon>Eumeta</taxon>
    </lineage>
</organism>
<name>A0A4C1XBB3_EUMVA</name>
<accession>A0A4C1XBB3</accession>
<evidence type="ECO:0000313" key="1">
    <source>
        <dbReference type="EMBL" id="GBP60262.1"/>
    </source>
</evidence>
<dbReference type="AlphaFoldDB" id="A0A4C1XBB3"/>
<gene>
    <name evidence="1" type="ORF">EVAR_14024_1</name>
</gene>